<dbReference type="Pfam" id="PF13286">
    <property type="entry name" value="HD_assoc"/>
    <property type="match status" value="1"/>
</dbReference>
<evidence type="ECO:0000256" key="2">
    <source>
        <dbReference type="HAMAP-Rule" id="MF_01212"/>
    </source>
</evidence>
<comment type="caution">
    <text evidence="5">The sequence shown here is derived from an EMBL/GenBank/DDBJ whole genome shotgun (WGS) entry which is preliminary data.</text>
</comment>
<name>A0ABS5E202_9BURK</name>
<keyword evidence="1 2" id="KW-0378">Hydrolase</keyword>
<dbReference type="RefSeq" id="WP_210811168.1">
    <property type="nucleotide sequence ID" value="NZ_JAGQDG010000008.1"/>
</dbReference>
<evidence type="ECO:0000256" key="1">
    <source>
        <dbReference type="ARBA" id="ARBA00022801"/>
    </source>
</evidence>
<gene>
    <name evidence="5" type="ORF">KAK11_19140</name>
</gene>
<dbReference type="InterPro" id="IPR023023">
    <property type="entry name" value="dNTPase_2"/>
</dbReference>
<comment type="similarity">
    <text evidence="2">Belongs to the dGTPase family. Type 2 subfamily.</text>
</comment>
<dbReference type="SUPFAM" id="SSF109604">
    <property type="entry name" value="HD-domain/PDEase-like"/>
    <property type="match status" value="1"/>
</dbReference>
<sequence length="388" mass="43648">MQTVPHAAPLAAWASAPASSRGRRIAEPDAPTRNAFQRDRDRIIHSSAFRRLVYKTQVFLNHEGDLFRTRLTHSLEVAQLGRSVARCLGLNEDLVEAIALAHDLGHTPFGHAGQDALNDCMAQHGGFEHNLQSLRVVDSLEKRYPLWDGLNLCFETREGILKRCPLALAQQLELKEPDGVGRRFLDGTQPSLEAQLTNLADEVAYNAHDADDGVRSGLLDLQQLREVPLLQHTWDEVERDHPGLSRQQPRRLLAEIIRRVLSEQIYDLIAETQARLGSNQPADAWAARRLPSQIGFSEAMRARNTELKRFLFKSLYRHPKVMETTAAAKQALTELFAVYANDPALMPEEFQKPNSDLRGVADYIAGMTDRFAIREHRRLTGRDLLPGA</sequence>
<dbReference type="HAMAP" id="MF_01212">
    <property type="entry name" value="dGTPase_type2"/>
    <property type="match status" value="1"/>
</dbReference>
<dbReference type="InterPro" id="IPR006261">
    <property type="entry name" value="dGTPase"/>
</dbReference>
<dbReference type="NCBIfam" id="TIGR01353">
    <property type="entry name" value="dGTP_triPase"/>
    <property type="match status" value="1"/>
</dbReference>
<evidence type="ECO:0000256" key="3">
    <source>
        <dbReference type="SAM" id="MobiDB-lite"/>
    </source>
</evidence>
<evidence type="ECO:0000259" key="4">
    <source>
        <dbReference type="PROSITE" id="PS51831"/>
    </source>
</evidence>
<dbReference type="CDD" id="cd00077">
    <property type="entry name" value="HDc"/>
    <property type="match status" value="1"/>
</dbReference>
<feature type="region of interest" description="Disordered" evidence="3">
    <location>
        <begin position="1"/>
        <end position="31"/>
    </location>
</feature>
<dbReference type="NCBIfam" id="NF002326">
    <property type="entry name" value="PRK01286.1-1"/>
    <property type="match status" value="1"/>
</dbReference>
<feature type="domain" description="HD" evidence="4">
    <location>
        <begin position="70"/>
        <end position="206"/>
    </location>
</feature>
<organism evidence="5 6">
    <name type="scientific">Ideonella paludis</name>
    <dbReference type="NCBI Taxonomy" id="1233411"/>
    <lineage>
        <taxon>Bacteria</taxon>
        <taxon>Pseudomonadati</taxon>
        <taxon>Pseudomonadota</taxon>
        <taxon>Betaproteobacteria</taxon>
        <taxon>Burkholderiales</taxon>
        <taxon>Sphaerotilaceae</taxon>
        <taxon>Ideonella</taxon>
    </lineage>
</organism>
<dbReference type="PANTHER" id="PTHR11373:SF43">
    <property type="entry name" value="DEOXYGUANOSINETRIPHOSPHATE TRIPHOSPHOHYDROLASE-LIKE PROTEIN"/>
    <property type="match status" value="1"/>
</dbReference>
<evidence type="ECO:0000313" key="5">
    <source>
        <dbReference type="EMBL" id="MBQ0937449.1"/>
    </source>
</evidence>
<dbReference type="InterPro" id="IPR026875">
    <property type="entry name" value="PHydrolase_assoc_dom"/>
</dbReference>
<proteinExistence type="inferred from homology"/>
<feature type="compositionally biased region" description="Low complexity" evidence="3">
    <location>
        <begin position="1"/>
        <end position="20"/>
    </location>
</feature>
<dbReference type="Proteomes" id="UP000672097">
    <property type="component" value="Unassembled WGS sequence"/>
</dbReference>
<dbReference type="PANTHER" id="PTHR11373">
    <property type="entry name" value="DEOXYNUCLEOSIDE TRIPHOSPHATE TRIPHOSPHOHYDROLASE"/>
    <property type="match status" value="1"/>
</dbReference>
<dbReference type="SMART" id="SM00471">
    <property type="entry name" value="HDc"/>
    <property type="match status" value="1"/>
</dbReference>
<dbReference type="EMBL" id="JAGQDG010000008">
    <property type="protein sequence ID" value="MBQ0937449.1"/>
    <property type="molecule type" value="Genomic_DNA"/>
</dbReference>
<dbReference type="Gene3D" id="1.10.3210.10">
    <property type="entry name" value="Hypothetical protein af1432"/>
    <property type="match status" value="1"/>
</dbReference>
<dbReference type="InterPro" id="IPR003607">
    <property type="entry name" value="HD/PDEase_dom"/>
</dbReference>
<dbReference type="InterPro" id="IPR006674">
    <property type="entry name" value="HD_domain"/>
</dbReference>
<reference evidence="5 6" key="1">
    <citation type="submission" date="2021-04" db="EMBL/GenBank/DDBJ databases">
        <title>The genome sequence of type strain Ideonella paludis KCTC 32238.</title>
        <authorList>
            <person name="Liu Y."/>
        </authorList>
    </citation>
    <scope>NUCLEOTIDE SEQUENCE [LARGE SCALE GENOMIC DNA]</scope>
    <source>
        <strain evidence="5 6">KCTC 32238</strain>
    </source>
</reference>
<evidence type="ECO:0000313" key="6">
    <source>
        <dbReference type="Proteomes" id="UP000672097"/>
    </source>
</evidence>
<keyword evidence="6" id="KW-1185">Reference proteome</keyword>
<protein>
    <recommendedName>
        <fullName evidence="2">Deoxyguanosinetriphosphate triphosphohydrolase-like protein</fullName>
    </recommendedName>
</protein>
<dbReference type="Pfam" id="PF01966">
    <property type="entry name" value="HD"/>
    <property type="match status" value="1"/>
</dbReference>
<dbReference type="InterPro" id="IPR050135">
    <property type="entry name" value="dGTPase-like"/>
</dbReference>
<accession>A0ABS5E202</accession>
<dbReference type="PROSITE" id="PS51831">
    <property type="entry name" value="HD"/>
    <property type="match status" value="1"/>
</dbReference>